<dbReference type="InterPro" id="IPR045851">
    <property type="entry name" value="AMP-bd_C_sf"/>
</dbReference>
<evidence type="ECO:0000313" key="4">
    <source>
        <dbReference type="EMBL" id="QLY34784.1"/>
    </source>
</evidence>
<dbReference type="InterPro" id="IPR042099">
    <property type="entry name" value="ANL_N_sf"/>
</dbReference>
<dbReference type="Pfam" id="PF13193">
    <property type="entry name" value="AMP-binding_C"/>
    <property type="match status" value="1"/>
</dbReference>
<dbReference type="KEGG" id="nhu:H0264_30690"/>
<dbReference type="GO" id="GO:0006631">
    <property type="term" value="P:fatty acid metabolic process"/>
    <property type="evidence" value="ECO:0007669"/>
    <property type="project" value="TreeGrafter"/>
</dbReference>
<protein>
    <submittedName>
        <fullName evidence="4">Long-chain fatty acid--CoA ligase</fullName>
    </submittedName>
</protein>
<proteinExistence type="inferred from homology"/>
<dbReference type="Gene3D" id="3.30.300.30">
    <property type="match status" value="1"/>
</dbReference>
<keyword evidence="5" id="KW-1185">Reference proteome</keyword>
<dbReference type="EMBL" id="CP059399">
    <property type="protein sequence ID" value="QLY34784.1"/>
    <property type="molecule type" value="Genomic_DNA"/>
</dbReference>
<dbReference type="GO" id="GO:0031956">
    <property type="term" value="F:medium-chain fatty acid-CoA ligase activity"/>
    <property type="evidence" value="ECO:0007669"/>
    <property type="project" value="TreeGrafter"/>
</dbReference>
<dbReference type="CDD" id="cd04433">
    <property type="entry name" value="AFD_class_I"/>
    <property type="match status" value="1"/>
</dbReference>
<evidence type="ECO:0000256" key="1">
    <source>
        <dbReference type="ARBA" id="ARBA00006432"/>
    </source>
</evidence>
<evidence type="ECO:0000313" key="5">
    <source>
        <dbReference type="Proteomes" id="UP000515512"/>
    </source>
</evidence>
<accession>A0A7D6Z8Y8</accession>
<dbReference type="InterPro" id="IPR020845">
    <property type="entry name" value="AMP-binding_CS"/>
</dbReference>
<dbReference type="SUPFAM" id="SSF56801">
    <property type="entry name" value="Acetyl-CoA synthetase-like"/>
    <property type="match status" value="1"/>
</dbReference>
<feature type="domain" description="AMP-binding enzyme C-terminal" evidence="3">
    <location>
        <begin position="376"/>
        <end position="441"/>
    </location>
</feature>
<dbReference type="InterPro" id="IPR025110">
    <property type="entry name" value="AMP-bd_C"/>
</dbReference>
<dbReference type="Proteomes" id="UP000515512">
    <property type="component" value="Chromosome"/>
</dbReference>
<reference evidence="4 5" key="1">
    <citation type="submission" date="2020-07" db="EMBL/GenBank/DDBJ databases">
        <authorList>
            <person name="Zhuang K."/>
            <person name="Ran Y."/>
        </authorList>
    </citation>
    <scope>NUCLEOTIDE SEQUENCE [LARGE SCALE GENOMIC DNA]</scope>
    <source>
        <strain evidence="4 5">WCH-YHL-001</strain>
    </source>
</reference>
<dbReference type="Gene3D" id="3.40.50.12780">
    <property type="entry name" value="N-terminal domain of ligase-like"/>
    <property type="match status" value="1"/>
</dbReference>
<keyword evidence="4" id="KW-0436">Ligase</keyword>
<evidence type="ECO:0000259" key="3">
    <source>
        <dbReference type="Pfam" id="PF13193"/>
    </source>
</evidence>
<dbReference type="AlphaFoldDB" id="A0A7D6Z8Y8"/>
<dbReference type="PROSITE" id="PS00455">
    <property type="entry name" value="AMP_BINDING"/>
    <property type="match status" value="1"/>
</dbReference>
<dbReference type="InterPro" id="IPR000873">
    <property type="entry name" value="AMP-dep_synth/lig_dom"/>
</dbReference>
<evidence type="ECO:0000259" key="2">
    <source>
        <dbReference type="Pfam" id="PF00501"/>
    </source>
</evidence>
<dbReference type="Pfam" id="PF00501">
    <property type="entry name" value="AMP-binding"/>
    <property type="match status" value="1"/>
</dbReference>
<sequence length="456" mass="48144">MGDLLLAGADDEHCLTLDRDIDRATLRALVSAQRIQLQAAGLRPAGTVALHLPPSLAYIATLLAAWRIGAQVTILDYRLTAHEADRAIAAVDPQLVVTPDRLPDTKLTGWFDVAPVIRSRPGQPAATGHILVQLSSGSTGPSKCIARTAAGLIAELERYTRIPGYPARGERSVVIASPLHVLGLVGGLLHNLHTGVPTVLPRSLTVEGVLATVAGGGAPTTLLGVPSQARLLATRGREIREVSGGTIALPGFARMITGGEALPATLRDQFTGTFGAELGVMYGMTETGVLATDLRGADIPELTPAPGMEIREKDGELLVALPHSPYIGPVDPDRWSDGWLHTRDAGRVDAGTGRVTVLGRRDSQVSVRGLKVDLTEIEQTLADLPGVDAAVVLYDGVIEAYVASDLAGADLSALLRHRLARYKQPQVLRVLREMPRTATGKPVRDLAILRSSAGAQ</sequence>
<name>A0A7D6Z8Y8_9NOCA</name>
<organism evidence="4 5">
    <name type="scientific">Nocardia huaxiensis</name>
    <dbReference type="NCBI Taxonomy" id="2755382"/>
    <lineage>
        <taxon>Bacteria</taxon>
        <taxon>Bacillati</taxon>
        <taxon>Actinomycetota</taxon>
        <taxon>Actinomycetes</taxon>
        <taxon>Mycobacteriales</taxon>
        <taxon>Nocardiaceae</taxon>
        <taxon>Nocardia</taxon>
    </lineage>
</organism>
<comment type="similarity">
    <text evidence="1">Belongs to the ATP-dependent AMP-binding enzyme family.</text>
</comment>
<dbReference type="PANTHER" id="PTHR43201">
    <property type="entry name" value="ACYL-COA SYNTHETASE"/>
    <property type="match status" value="1"/>
</dbReference>
<gene>
    <name evidence="4" type="ORF">H0264_30690</name>
</gene>
<feature type="domain" description="AMP-dependent synthetase/ligase" evidence="2">
    <location>
        <begin position="37"/>
        <end position="311"/>
    </location>
</feature>
<dbReference type="PANTHER" id="PTHR43201:SF8">
    <property type="entry name" value="ACYL-COA SYNTHETASE FAMILY MEMBER 3"/>
    <property type="match status" value="1"/>
</dbReference>